<gene>
    <name evidence="2" type="ORF">L210DRAFT_3224112</name>
</gene>
<dbReference type="InterPro" id="IPR005043">
    <property type="entry name" value="XPO2_C"/>
</dbReference>
<dbReference type="AlphaFoldDB" id="A0AAD4G7F5"/>
<dbReference type="Pfam" id="PF03378">
    <property type="entry name" value="CAS_CSE1"/>
    <property type="match status" value="1"/>
</dbReference>
<keyword evidence="3" id="KW-1185">Reference proteome</keyword>
<dbReference type="Proteomes" id="UP001194468">
    <property type="component" value="Unassembled WGS sequence"/>
</dbReference>
<comment type="caution">
    <text evidence="2">The sequence shown here is derived from an EMBL/GenBank/DDBJ whole genome shotgun (WGS) entry which is preliminary data.</text>
</comment>
<dbReference type="EMBL" id="WHUW01000097">
    <property type="protein sequence ID" value="KAF8425063.1"/>
    <property type="molecule type" value="Genomic_DNA"/>
</dbReference>
<evidence type="ECO:0000313" key="2">
    <source>
        <dbReference type="EMBL" id="KAF8425063.1"/>
    </source>
</evidence>
<evidence type="ECO:0000313" key="3">
    <source>
        <dbReference type="Proteomes" id="UP001194468"/>
    </source>
</evidence>
<dbReference type="Gene3D" id="1.25.10.10">
    <property type="entry name" value="Leucine-rich Repeat Variant"/>
    <property type="match status" value="1"/>
</dbReference>
<proteinExistence type="predicted"/>
<evidence type="ECO:0000259" key="1">
    <source>
        <dbReference type="Pfam" id="PF03378"/>
    </source>
</evidence>
<name>A0AAD4G7F5_BOLED</name>
<reference evidence="2" key="1">
    <citation type="submission" date="2019-10" db="EMBL/GenBank/DDBJ databases">
        <authorList>
            <consortium name="DOE Joint Genome Institute"/>
            <person name="Kuo A."/>
            <person name="Miyauchi S."/>
            <person name="Kiss E."/>
            <person name="Drula E."/>
            <person name="Kohler A."/>
            <person name="Sanchez-Garcia M."/>
            <person name="Andreopoulos B."/>
            <person name="Barry K.W."/>
            <person name="Bonito G."/>
            <person name="Buee M."/>
            <person name="Carver A."/>
            <person name="Chen C."/>
            <person name="Cichocki N."/>
            <person name="Clum A."/>
            <person name="Culley D."/>
            <person name="Crous P.W."/>
            <person name="Fauchery L."/>
            <person name="Girlanda M."/>
            <person name="Hayes R."/>
            <person name="Keri Z."/>
            <person name="LaButti K."/>
            <person name="Lipzen A."/>
            <person name="Lombard V."/>
            <person name="Magnuson J."/>
            <person name="Maillard F."/>
            <person name="Morin E."/>
            <person name="Murat C."/>
            <person name="Nolan M."/>
            <person name="Ohm R."/>
            <person name="Pangilinan J."/>
            <person name="Pereira M."/>
            <person name="Perotto S."/>
            <person name="Peter M."/>
            <person name="Riley R."/>
            <person name="Sitrit Y."/>
            <person name="Stielow B."/>
            <person name="Szollosi G."/>
            <person name="Zifcakova L."/>
            <person name="Stursova M."/>
            <person name="Spatafora J.W."/>
            <person name="Tedersoo L."/>
            <person name="Vaario L.-M."/>
            <person name="Yamada A."/>
            <person name="Yan M."/>
            <person name="Wang P."/>
            <person name="Xu J."/>
            <person name="Bruns T."/>
            <person name="Baldrian P."/>
            <person name="Vilgalys R."/>
            <person name="Henrissat B."/>
            <person name="Grigoriev I.V."/>
            <person name="Hibbett D."/>
            <person name="Nagy L.G."/>
            <person name="Martin F.M."/>
        </authorList>
    </citation>
    <scope>NUCLEOTIDE SEQUENCE</scope>
    <source>
        <strain evidence="2">BED1</strain>
    </source>
</reference>
<organism evidence="2 3">
    <name type="scientific">Boletus edulis BED1</name>
    <dbReference type="NCBI Taxonomy" id="1328754"/>
    <lineage>
        <taxon>Eukaryota</taxon>
        <taxon>Fungi</taxon>
        <taxon>Dikarya</taxon>
        <taxon>Basidiomycota</taxon>
        <taxon>Agaricomycotina</taxon>
        <taxon>Agaricomycetes</taxon>
        <taxon>Agaricomycetidae</taxon>
        <taxon>Boletales</taxon>
        <taxon>Boletineae</taxon>
        <taxon>Boletaceae</taxon>
        <taxon>Boletoideae</taxon>
        <taxon>Boletus</taxon>
    </lineage>
</organism>
<dbReference type="InterPro" id="IPR011989">
    <property type="entry name" value="ARM-like"/>
</dbReference>
<reference evidence="2" key="2">
    <citation type="journal article" date="2020" name="Nat. Commun.">
        <title>Large-scale genome sequencing of mycorrhizal fungi provides insights into the early evolution of symbiotic traits.</title>
        <authorList>
            <person name="Miyauchi S."/>
            <person name="Kiss E."/>
            <person name="Kuo A."/>
            <person name="Drula E."/>
            <person name="Kohler A."/>
            <person name="Sanchez-Garcia M."/>
            <person name="Morin E."/>
            <person name="Andreopoulos B."/>
            <person name="Barry K.W."/>
            <person name="Bonito G."/>
            <person name="Buee M."/>
            <person name="Carver A."/>
            <person name="Chen C."/>
            <person name="Cichocki N."/>
            <person name="Clum A."/>
            <person name="Culley D."/>
            <person name="Crous P.W."/>
            <person name="Fauchery L."/>
            <person name="Girlanda M."/>
            <person name="Hayes R.D."/>
            <person name="Keri Z."/>
            <person name="LaButti K."/>
            <person name="Lipzen A."/>
            <person name="Lombard V."/>
            <person name="Magnuson J."/>
            <person name="Maillard F."/>
            <person name="Murat C."/>
            <person name="Nolan M."/>
            <person name="Ohm R.A."/>
            <person name="Pangilinan J."/>
            <person name="Pereira M.F."/>
            <person name="Perotto S."/>
            <person name="Peter M."/>
            <person name="Pfister S."/>
            <person name="Riley R."/>
            <person name="Sitrit Y."/>
            <person name="Stielow J.B."/>
            <person name="Szollosi G."/>
            <person name="Zifcakova L."/>
            <person name="Stursova M."/>
            <person name="Spatafora J.W."/>
            <person name="Tedersoo L."/>
            <person name="Vaario L.M."/>
            <person name="Yamada A."/>
            <person name="Yan M."/>
            <person name="Wang P."/>
            <person name="Xu J."/>
            <person name="Bruns T."/>
            <person name="Baldrian P."/>
            <person name="Vilgalys R."/>
            <person name="Dunand C."/>
            <person name="Henrissat B."/>
            <person name="Grigoriev I.V."/>
            <person name="Hibbett D."/>
            <person name="Nagy L.G."/>
            <person name="Martin F.M."/>
        </authorList>
    </citation>
    <scope>NUCLEOTIDE SEQUENCE</scope>
    <source>
        <strain evidence="2">BED1</strain>
    </source>
</reference>
<accession>A0AAD4G7F5</accession>
<protein>
    <recommendedName>
        <fullName evidence="1">Exportin-2 C-terminal domain-containing protein</fullName>
    </recommendedName>
</protein>
<dbReference type="GO" id="GO:0031267">
    <property type="term" value="F:small GTPase binding"/>
    <property type="evidence" value="ECO:0007669"/>
    <property type="project" value="InterPro"/>
</dbReference>
<feature type="domain" description="Exportin-2 C-terminal" evidence="1">
    <location>
        <begin position="56"/>
        <end position="129"/>
    </location>
</feature>
<sequence length="130" mass="14536">MRDRHGTSDEVDDCLLNKFSSVSSPSSSNPSFDQYIGINMMCPRGRCVYDNTDTFVVHGTPATLPMFEQVLFGPFMVILQQDIDLLAQMLLLYTTSIPAEYRSLLPFLLTPVCWQQKGSIPGLVKLLRSG</sequence>